<organism evidence="1 2">
    <name type="scientific">Rhizophagus clarus</name>
    <dbReference type="NCBI Taxonomy" id="94130"/>
    <lineage>
        <taxon>Eukaryota</taxon>
        <taxon>Fungi</taxon>
        <taxon>Fungi incertae sedis</taxon>
        <taxon>Mucoromycota</taxon>
        <taxon>Glomeromycotina</taxon>
        <taxon>Glomeromycetes</taxon>
        <taxon>Glomerales</taxon>
        <taxon>Glomeraceae</taxon>
        <taxon>Rhizophagus</taxon>
    </lineage>
</organism>
<name>A0A8H3LZJ9_9GLOM</name>
<proteinExistence type="predicted"/>
<accession>A0A8H3LZJ9</accession>
<reference evidence="1" key="1">
    <citation type="submission" date="2019-10" db="EMBL/GenBank/DDBJ databases">
        <title>Conservation and host-specific expression of non-tandemly repeated heterogenous ribosome RNA gene in arbuscular mycorrhizal fungi.</title>
        <authorList>
            <person name="Maeda T."/>
            <person name="Kobayashi Y."/>
            <person name="Nakagawa T."/>
            <person name="Ezawa T."/>
            <person name="Yamaguchi K."/>
            <person name="Bino T."/>
            <person name="Nishimoto Y."/>
            <person name="Shigenobu S."/>
            <person name="Kawaguchi M."/>
        </authorList>
    </citation>
    <scope>NUCLEOTIDE SEQUENCE</scope>
    <source>
        <strain evidence="1">HR1</strain>
    </source>
</reference>
<evidence type="ECO:0000313" key="1">
    <source>
        <dbReference type="EMBL" id="GES94875.1"/>
    </source>
</evidence>
<dbReference type="Proteomes" id="UP000615446">
    <property type="component" value="Unassembled WGS sequence"/>
</dbReference>
<dbReference type="EMBL" id="BLAL01000239">
    <property type="protein sequence ID" value="GES94875.1"/>
    <property type="molecule type" value="Genomic_DNA"/>
</dbReference>
<gene>
    <name evidence="1" type="ORF">RCL2_002157300</name>
</gene>
<sequence>MIFAPYMGDLPEFIRSETQKYESHGSEKPASQSWPDCPASLSLTISYVSDSRTQTDIIACNHEMEINSRIKNELIIRQKQLLNYNKETFMEEGVMLPALYWIIDNEGNGPERSFIMEELMTISDAELPPQWVLMN</sequence>
<evidence type="ECO:0000313" key="2">
    <source>
        <dbReference type="Proteomes" id="UP000615446"/>
    </source>
</evidence>
<comment type="caution">
    <text evidence="1">The sequence shown here is derived from an EMBL/GenBank/DDBJ whole genome shotgun (WGS) entry which is preliminary data.</text>
</comment>
<dbReference type="AlphaFoldDB" id="A0A8H3LZJ9"/>
<protein>
    <submittedName>
        <fullName evidence="1">Uncharacterized protein</fullName>
    </submittedName>
</protein>